<dbReference type="InterPro" id="IPR000795">
    <property type="entry name" value="T_Tr_GTP-bd_dom"/>
</dbReference>
<dbReference type="FunFam" id="3.40.50.300:FF:000019">
    <property type="entry name" value="Translation initiation factor IF-2"/>
    <property type="match status" value="1"/>
</dbReference>
<feature type="region of interest" description="Disordered" evidence="6">
    <location>
        <begin position="156"/>
        <end position="195"/>
    </location>
</feature>
<sequence>MRRALVAAVRFALANAPAPSRDPVAALPRWHRIPPLASSGGTGSFSNLPRAERAGWSARRHLATSTCAWRDVARDTRGDGGARRGKPGGGGGGGRGGSGGFGGGGGGGRDSDAPSRTRARPSKKPSSSFGGKKKSGAPMALPDRFAALATREAELEGADPPIPGDTPGRPDGAGAQSKSKSKSKQRRKEAGGPIEILSGSTIAEVARALKSSAGAVEKALADLGESAASAEEVLSDDLVELLAMELGLEIVVKHDPSTASAKGGAHPATVDPPRRAVVAVMGHVDHGKTTLLDTLRSSSVAASEAGGITQHIGAFVVNLSNGGELVFLDTPGHAAFSAMRQRGAKCTDVAVLVCAADDGVMPQTREAAAHIQAANCRYVVAITKCDAPGADPSRVRDELIAAGIPLEQSGGDVQCVDVSAVSGQGMEDLEMALFLEAEAMNLRAPTDCDGAGVVLEARKDPSRGAVVTGLLRRGSLEVGACVVAGAQFGRVRKLVGYGGVETDTIGPSEPFELAGLRGVPLAGDPIQRVGSEDRARRVARAREARATQARLDALAADAGLDAGTPRAFELEHTHAPVGARGKAAVAKMRRKSRLRGGDVDASQLDDDDDDDLLDALDDDDDASGTNRDLCCIVKADVQGTAEAVRDAVLTLGSPAVGVKVVYVGVGPVTESDVSLAAAIGGPILAFNVREPPSGIAAQAKRLGVPVVERKVIYHLLDAVGEMLGDRAPERLVESVAGEAEVRAVFDLSGRRGNKADVVAGCLVNLGALDGSERFRVMRDGAPAHEGLLECESIRRHKLEVTTVGKGTDCGVSLRWGAVEVRVGDVLQCVKMVKKKAGVERVATGGARVLDA</sequence>
<evidence type="ECO:0000256" key="6">
    <source>
        <dbReference type="SAM" id="MobiDB-lite"/>
    </source>
</evidence>
<evidence type="ECO:0000256" key="3">
    <source>
        <dbReference type="ARBA" id="ARBA00022741"/>
    </source>
</evidence>
<dbReference type="Pfam" id="PF22042">
    <property type="entry name" value="EF-G_D2"/>
    <property type="match status" value="1"/>
</dbReference>
<dbReference type="CDD" id="cd03692">
    <property type="entry name" value="mtIF2_IVc"/>
    <property type="match status" value="1"/>
</dbReference>
<dbReference type="InterPro" id="IPR015760">
    <property type="entry name" value="TIF_IF2"/>
</dbReference>
<feature type="compositionally biased region" description="Basic and acidic residues" evidence="6">
    <location>
        <begin position="73"/>
        <end position="82"/>
    </location>
</feature>
<dbReference type="CDD" id="cd01887">
    <property type="entry name" value="IF2_eIF5B"/>
    <property type="match status" value="1"/>
</dbReference>
<dbReference type="FunFam" id="3.40.50.10050:FF:000001">
    <property type="entry name" value="Translation initiation factor IF-2"/>
    <property type="match status" value="1"/>
</dbReference>
<dbReference type="RefSeq" id="XP_002506030.1">
    <property type="nucleotide sequence ID" value="XM_002505984.1"/>
</dbReference>
<feature type="compositionally biased region" description="Acidic residues" evidence="6">
    <location>
        <begin position="603"/>
        <end position="622"/>
    </location>
</feature>
<evidence type="ECO:0000313" key="9">
    <source>
        <dbReference type="Proteomes" id="UP000002009"/>
    </source>
</evidence>
<keyword evidence="4" id="KW-0648">Protein biosynthesis</keyword>
<protein>
    <recommendedName>
        <fullName evidence="7">Tr-type G domain-containing protein</fullName>
    </recommendedName>
</protein>
<name>C1EHF3_MICCC</name>
<dbReference type="Pfam" id="PF11987">
    <property type="entry name" value="IF-2"/>
    <property type="match status" value="1"/>
</dbReference>
<dbReference type="InParanoid" id="C1EHF3"/>
<dbReference type="Gene3D" id="3.40.50.10050">
    <property type="entry name" value="Translation initiation factor IF- 2, domain 3"/>
    <property type="match status" value="1"/>
</dbReference>
<evidence type="ECO:0000256" key="5">
    <source>
        <dbReference type="ARBA" id="ARBA00023134"/>
    </source>
</evidence>
<dbReference type="eggNOG" id="KOG1145">
    <property type="taxonomic scope" value="Eukaryota"/>
</dbReference>
<dbReference type="OrthoDB" id="361630at2759"/>
<feature type="domain" description="Tr-type G" evidence="7">
    <location>
        <begin position="273"/>
        <end position="446"/>
    </location>
</feature>
<dbReference type="STRING" id="296587.C1EHF3"/>
<proteinExistence type="inferred from homology"/>
<feature type="region of interest" description="Disordered" evidence="6">
    <location>
        <begin position="73"/>
        <end position="139"/>
    </location>
</feature>
<dbReference type="InterPro" id="IPR036925">
    <property type="entry name" value="TIF_IF2_dom3_sf"/>
</dbReference>
<dbReference type="FunFam" id="2.40.30.10:FF:000008">
    <property type="entry name" value="Translation initiation factor IF-2"/>
    <property type="match status" value="1"/>
</dbReference>
<dbReference type="GO" id="GO:0003924">
    <property type="term" value="F:GTPase activity"/>
    <property type="evidence" value="ECO:0007669"/>
    <property type="project" value="InterPro"/>
</dbReference>
<dbReference type="PANTHER" id="PTHR43381:SF20">
    <property type="entry name" value="TRANSLATION INITIATION FACTOR IF-2, MITOCHONDRIAL"/>
    <property type="match status" value="1"/>
</dbReference>
<evidence type="ECO:0000256" key="4">
    <source>
        <dbReference type="ARBA" id="ARBA00022917"/>
    </source>
</evidence>
<dbReference type="InterPro" id="IPR027417">
    <property type="entry name" value="P-loop_NTPase"/>
</dbReference>
<dbReference type="PROSITE" id="PS51722">
    <property type="entry name" value="G_TR_2"/>
    <property type="match status" value="1"/>
</dbReference>
<evidence type="ECO:0000256" key="1">
    <source>
        <dbReference type="ARBA" id="ARBA00007733"/>
    </source>
</evidence>
<accession>C1EHF3</accession>
<dbReference type="NCBIfam" id="TIGR00231">
    <property type="entry name" value="small_GTP"/>
    <property type="match status" value="1"/>
</dbReference>
<dbReference type="Proteomes" id="UP000002009">
    <property type="component" value="Chromosome 14"/>
</dbReference>
<dbReference type="GO" id="GO:0005737">
    <property type="term" value="C:cytoplasm"/>
    <property type="evidence" value="ECO:0007669"/>
    <property type="project" value="TreeGrafter"/>
</dbReference>
<dbReference type="GeneID" id="8248960"/>
<keyword evidence="2" id="KW-0396">Initiation factor</keyword>
<dbReference type="GO" id="GO:0003743">
    <property type="term" value="F:translation initiation factor activity"/>
    <property type="evidence" value="ECO:0007669"/>
    <property type="project" value="UniProtKB-KW"/>
</dbReference>
<dbReference type="InterPro" id="IPR053905">
    <property type="entry name" value="EF-G-like_DII"/>
</dbReference>
<reference evidence="8 9" key="1">
    <citation type="journal article" date="2009" name="Science">
        <title>Green evolution and dynamic adaptations revealed by genomes of the marine picoeukaryotes Micromonas.</title>
        <authorList>
            <person name="Worden A.Z."/>
            <person name="Lee J.H."/>
            <person name="Mock T."/>
            <person name="Rouze P."/>
            <person name="Simmons M.P."/>
            <person name="Aerts A.L."/>
            <person name="Allen A.E."/>
            <person name="Cuvelier M.L."/>
            <person name="Derelle E."/>
            <person name="Everett M.V."/>
            <person name="Foulon E."/>
            <person name="Grimwood J."/>
            <person name="Gundlach H."/>
            <person name="Henrissat B."/>
            <person name="Napoli C."/>
            <person name="McDonald S.M."/>
            <person name="Parker M.S."/>
            <person name="Rombauts S."/>
            <person name="Salamov A."/>
            <person name="Von Dassow P."/>
            <person name="Badger J.H."/>
            <person name="Coutinho P.M."/>
            <person name="Demir E."/>
            <person name="Dubchak I."/>
            <person name="Gentemann C."/>
            <person name="Eikrem W."/>
            <person name="Gready J.E."/>
            <person name="John U."/>
            <person name="Lanier W."/>
            <person name="Lindquist E.A."/>
            <person name="Lucas S."/>
            <person name="Mayer K.F."/>
            <person name="Moreau H."/>
            <person name="Not F."/>
            <person name="Otillar R."/>
            <person name="Panaud O."/>
            <person name="Pangilinan J."/>
            <person name="Paulsen I."/>
            <person name="Piegu B."/>
            <person name="Poliakov A."/>
            <person name="Robbens S."/>
            <person name="Schmutz J."/>
            <person name="Toulza E."/>
            <person name="Wyss T."/>
            <person name="Zelensky A."/>
            <person name="Zhou K."/>
            <person name="Armbrust E.V."/>
            <person name="Bhattacharya D."/>
            <person name="Goodenough U.W."/>
            <person name="Van de Peer Y."/>
            <person name="Grigoriev I.V."/>
        </authorList>
    </citation>
    <scope>NUCLEOTIDE SEQUENCE [LARGE SCALE GENOMIC DNA]</scope>
    <source>
        <strain evidence="9">RCC299 / NOUM17</strain>
    </source>
</reference>
<dbReference type="SUPFAM" id="SSF52156">
    <property type="entry name" value="Initiation factor IF2/eIF5b, domain 3"/>
    <property type="match status" value="1"/>
</dbReference>
<dbReference type="Gene3D" id="3.40.50.300">
    <property type="entry name" value="P-loop containing nucleotide triphosphate hydrolases"/>
    <property type="match status" value="1"/>
</dbReference>
<dbReference type="OMA" id="TIVCYQI"/>
<organism evidence="8 9">
    <name type="scientific">Micromonas commoda (strain RCC299 / NOUM17 / CCMP2709)</name>
    <name type="common">Picoplanktonic green alga</name>
    <dbReference type="NCBI Taxonomy" id="296587"/>
    <lineage>
        <taxon>Eukaryota</taxon>
        <taxon>Viridiplantae</taxon>
        <taxon>Chlorophyta</taxon>
        <taxon>Mamiellophyceae</taxon>
        <taxon>Mamiellales</taxon>
        <taxon>Mamiellaceae</taxon>
        <taxon>Micromonas</taxon>
    </lineage>
</organism>
<keyword evidence="9" id="KW-1185">Reference proteome</keyword>
<comment type="similarity">
    <text evidence="1">Belongs to the TRAFAC class translation factor GTPase superfamily. Classic translation factor GTPase family. IF-2 subfamily.</text>
</comment>
<dbReference type="Gene3D" id="2.40.30.10">
    <property type="entry name" value="Translation factors"/>
    <property type="match status" value="2"/>
</dbReference>
<dbReference type="InterPro" id="IPR009000">
    <property type="entry name" value="Transl_B-barrel_sf"/>
</dbReference>
<dbReference type="Pfam" id="PF00009">
    <property type="entry name" value="GTP_EFTU"/>
    <property type="match status" value="1"/>
</dbReference>
<dbReference type="GO" id="GO:0005525">
    <property type="term" value="F:GTP binding"/>
    <property type="evidence" value="ECO:0007669"/>
    <property type="project" value="UniProtKB-KW"/>
</dbReference>
<dbReference type="InterPro" id="IPR005225">
    <property type="entry name" value="Small_GTP-bd"/>
</dbReference>
<dbReference type="FunCoup" id="C1EHF3">
    <property type="interactions" value="1314"/>
</dbReference>
<dbReference type="SUPFAM" id="SSF50447">
    <property type="entry name" value="Translation proteins"/>
    <property type="match status" value="2"/>
</dbReference>
<dbReference type="InterPro" id="IPR023115">
    <property type="entry name" value="TIF_IF2_dom3"/>
</dbReference>
<dbReference type="AlphaFoldDB" id="C1EHF3"/>
<feature type="compositionally biased region" description="Gly residues" evidence="6">
    <location>
        <begin position="87"/>
        <end position="108"/>
    </location>
</feature>
<evidence type="ECO:0000259" key="7">
    <source>
        <dbReference type="PROSITE" id="PS51722"/>
    </source>
</evidence>
<dbReference type="KEGG" id="mis:MICPUN_64204"/>
<dbReference type="EMBL" id="CP001332">
    <property type="protein sequence ID" value="ACO67288.1"/>
    <property type="molecule type" value="Genomic_DNA"/>
</dbReference>
<keyword evidence="5" id="KW-0342">GTP-binding</keyword>
<dbReference type="PANTHER" id="PTHR43381">
    <property type="entry name" value="TRANSLATION INITIATION FACTOR IF-2-RELATED"/>
    <property type="match status" value="1"/>
</dbReference>
<feature type="region of interest" description="Disordered" evidence="6">
    <location>
        <begin position="594"/>
        <end position="624"/>
    </location>
</feature>
<keyword evidence="3" id="KW-0547">Nucleotide-binding</keyword>
<evidence type="ECO:0000313" key="8">
    <source>
        <dbReference type="EMBL" id="ACO67288.1"/>
    </source>
</evidence>
<gene>
    <name evidence="8" type="ORF">MICPUN_64204</name>
</gene>
<evidence type="ECO:0000256" key="2">
    <source>
        <dbReference type="ARBA" id="ARBA00022540"/>
    </source>
</evidence>
<dbReference type="SUPFAM" id="SSF52540">
    <property type="entry name" value="P-loop containing nucleoside triphosphate hydrolases"/>
    <property type="match status" value="1"/>
</dbReference>